<keyword evidence="2" id="KW-1185">Reference proteome</keyword>
<name>A0ABQ1J8U5_9PROT</name>
<protein>
    <recommendedName>
        <fullName evidence="3">XRE family transcriptional regulator</fullName>
    </recommendedName>
</protein>
<evidence type="ECO:0000313" key="1">
    <source>
        <dbReference type="EMBL" id="GGB62452.1"/>
    </source>
</evidence>
<dbReference type="RefSeq" id="WP_188582946.1">
    <property type="nucleotide sequence ID" value="NZ_BMDZ01000117.1"/>
</dbReference>
<evidence type="ECO:0000313" key="2">
    <source>
        <dbReference type="Proteomes" id="UP000603352"/>
    </source>
</evidence>
<dbReference type="EMBL" id="BMDZ01000117">
    <property type="protein sequence ID" value="GGB62452.1"/>
    <property type="molecule type" value="Genomic_DNA"/>
</dbReference>
<accession>A0ABQ1J8U5</accession>
<organism evidence="1 2">
    <name type="scientific">Tistrella bauzanensis</name>
    <dbReference type="NCBI Taxonomy" id="657419"/>
    <lineage>
        <taxon>Bacteria</taxon>
        <taxon>Pseudomonadati</taxon>
        <taxon>Pseudomonadota</taxon>
        <taxon>Alphaproteobacteria</taxon>
        <taxon>Geminicoccales</taxon>
        <taxon>Geminicoccaceae</taxon>
        <taxon>Tistrella</taxon>
    </lineage>
</organism>
<proteinExistence type="predicted"/>
<dbReference type="Proteomes" id="UP000603352">
    <property type="component" value="Unassembled WGS sequence"/>
</dbReference>
<sequence>MRFLGNFDEFTREQARRAREIGLTDAVVQRLRTRDDTRTPSKRALLAAIRRRSQDEDTPLW</sequence>
<evidence type="ECO:0008006" key="3">
    <source>
        <dbReference type="Google" id="ProtNLM"/>
    </source>
</evidence>
<gene>
    <name evidence="1" type="ORF">GCM10011505_48840</name>
</gene>
<reference evidence="2" key="1">
    <citation type="journal article" date="2019" name="Int. J. Syst. Evol. Microbiol.">
        <title>The Global Catalogue of Microorganisms (GCM) 10K type strain sequencing project: providing services to taxonomists for standard genome sequencing and annotation.</title>
        <authorList>
            <consortium name="The Broad Institute Genomics Platform"/>
            <consortium name="The Broad Institute Genome Sequencing Center for Infectious Disease"/>
            <person name="Wu L."/>
            <person name="Ma J."/>
        </authorList>
    </citation>
    <scope>NUCLEOTIDE SEQUENCE [LARGE SCALE GENOMIC DNA]</scope>
    <source>
        <strain evidence="2">CGMCC 1.10188</strain>
    </source>
</reference>
<comment type="caution">
    <text evidence="1">The sequence shown here is derived from an EMBL/GenBank/DDBJ whole genome shotgun (WGS) entry which is preliminary data.</text>
</comment>